<protein>
    <recommendedName>
        <fullName evidence="2">thioredoxin-dependent peroxiredoxin</fullName>
        <ecNumber evidence="2">1.11.1.24</ecNumber>
    </recommendedName>
    <alternativeName>
        <fullName evidence="8">Thioredoxin peroxidase</fullName>
    </alternativeName>
</protein>
<keyword evidence="3 12" id="KW-0575">Peroxidase</keyword>
<evidence type="ECO:0000256" key="5">
    <source>
        <dbReference type="ARBA" id="ARBA00023002"/>
    </source>
</evidence>
<evidence type="ECO:0000256" key="1">
    <source>
        <dbReference type="ARBA" id="ARBA00011245"/>
    </source>
</evidence>
<evidence type="ECO:0000256" key="3">
    <source>
        <dbReference type="ARBA" id="ARBA00022559"/>
    </source>
</evidence>
<evidence type="ECO:0000256" key="6">
    <source>
        <dbReference type="ARBA" id="ARBA00023157"/>
    </source>
</evidence>
<evidence type="ECO:0000256" key="2">
    <source>
        <dbReference type="ARBA" id="ARBA00013017"/>
    </source>
</evidence>
<organism evidence="12">
    <name type="scientific">invertebrate metagenome</name>
    <dbReference type="NCBI Taxonomy" id="1711999"/>
    <lineage>
        <taxon>unclassified sequences</taxon>
        <taxon>metagenomes</taxon>
        <taxon>organismal metagenomes</taxon>
    </lineage>
</organism>
<gene>
    <name evidence="12" type="primary">bcp</name>
    <name evidence="12" type="ORF">CI610_00979</name>
</gene>
<dbReference type="EC" id="1.11.1.24" evidence="2"/>
<dbReference type="Pfam" id="PF00578">
    <property type="entry name" value="AhpC-TSA"/>
    <property type="match status" value="1"/>
</dbReference>
<dbReference type="InterPro" id="IPR036249">
    <property type="entry name" value="Thioredoxin-like_sf"/>
</dbReference>
<proteinExistence type="inferred from homology"/>
<dbReference type="InterPro" id="IPR013766">
    <property type="entry name" value="Thioredoxin_domain"/>
</dbReference>
<dbReference type="EMBL" id="NSIT01000035">
    <property type="protein sequence ID" value="PJE80040.1"/>
    <property type="molecule type" value="Genomic_DNA"/>
</dbReference>
<evidence type="ECO:0000256" key="4">
    <source>
        <dbReference type="ARBA" id="ARBA00022862"/>
    </source>
</evidence>
<dbReference type="PANTHER" id="PTHR42801:SF4">
    <property type="entry name" value="AHPC_TSA FAMILY PROTEIN"/>
    <property type="match status" value="1"/>
</dbReference>
<keyword evidence="6" id="KW-1015">Disulfide bond</keyword>
<dbReference type="PANTHER" id="PTHR42801">
    <property type="entry name" value="THIOREDOXIN-DEPENDENT PEROXIDE REDUCTASE"/>
    <property type="match status" value="1"/>
</dbReference>
<dbReference type="PROSITE" id="PS51352">
    <property type="entry name" value="THIOREDOXIN_2"/>
    <property type="match status" value="1"/>
</dbReference>
<dbReference type="InterPro" id="IPR000866">
    <property type="entry name" value="AhpC/TSA"/>
</dbReference>
<dbReference type="CDD" id="cd03017">
    <property type="entry name" value="PRX_BCP"/>
    <property type="match status" value="1"/>
</dbReference>
<dbReference type="GO" id="GO:0005737">
    <property type="term" value="C:cytoplasm"/>
    <property type="evidence" value="ECO:0007669"/>
    <property type="project" value="TreeGrafter"/>
</dbReference>
<dbReference type="SUPFAM" id="SSF52833">
    <property type="entry name" value="Thioredoxin-like"/>
    <property type="match status" value="1"/>
</dbReference>
<dbReference type="InterPro" id="IPR024706">
    <property type="entry name" value="Peroxiredoxin_AhpC-typ"/>
</dbReference>
<keyword evidence="4" id="KW-0049">Antioxidant</keyword>
<accession>A0A2H9T9X6</accession>
<dbReference type="GO" id="GO:0034599">
    <property type="term" value="P:cellular response to oxidative stress"/>
    <property type="evidence" value="ECO:0007669"/>
    <property type="project" value="TreeGrafter"/>
</dbReference>
<dbReference type="InterPro" id="IPR050924">
    <property type="entry name" value="Peroxiredoxin_BCP/PrxQ"/>
</dbReference>
<name>A0A2H9T9X6_9ZZZZ</name>
<dbReference type="FunFam" id="3.40.30.10:FF:000007">
    <property type="entry name" value="Thioredoxin-dependent thiol peroxidase"/>
    <property type="match status" value="1"/>
</dbReference>
<keyword evidence="5 12" id="KW-0560">Oxidoreductase</keyword>
<comment type="caution">
    <text evidence="12">The sequence shown here is derived from an EMBL/GenBank/DDBJ whole genome shotgun (WGS) entry which is preliminary data.</text>
</comment>
<evidence type="ECO:0000256" key="9">
    <source>
        <dbReference type="ARBA" id="ARBA00038489"/>
    </source>
</evidence>
<comment type="catalytic activity">
    <reaction evidence="10">
        <text>a hydroperoxide + [thioredoxin]-dithiol = an alcohol + [thioredoxin]-disulfide + H2O</text>
        <dbReference type="Rhea" id="RHEA:62620"/>
        <dbReference type="Rhea" id="RHEA-COMP:10698"/>
        <dbReference type="Rhea" id="RHEA-COMP:10700"/>
        <dbReference type="ChEBI" id="CHEBI:15377"/>
        <dbReference type="ChEBI" id="CHEBI:29950"/>
        <dbReference type="ChEBI" id="CHEBI:30879"/>
        <dbReference type="ChEBI" id="CHEBI:35924"/>
        <dbReference type="ChEBI" id="CHEBI:50058"/>
        <dbReference type="EC" id="1.11.1.24"/>
    </reaction>
</comment>
<feature type="domain" description="Thioredoxin" evidence="11">
    <location>
        <begin position="3"/>
        <end position="155"/>
    </location>
</feature>
<evidence type="ECO:0000256" key="7">
    <source>
        <dbReference type="ARBA" id="ARBA00023284"/>
    </source>
</evidence>
<sequence length="155" mass="17719">MTLELGHPAPDFTAQLSDESEITLSKLSGSKVVLYFYPKDNTPGCTSEGEGFRDQYDAFQHANTLVFGVSKDSISSHQKFREKYRFPFELISDPDETLCKLYDVIRLKKLYGKEFMGIERSTFLIGVDGSLQHIWRKVRINNHIHDVLQAAKTLD</sequence>
<dbReference type="AlphaFoldDB" id="A0A2H9T9X6"/>
<evidence type="ECO:0000313" key="12">
    <source>
        <dbReference type="EMBL" id="PJE80040.1"/>
    </source>
</evidence>
<dbReference type="PIRSF" id="PIRSF000239">
    <property type="entry name" value="AHPC"/>
    <property type="match status" value="1"/>
</dbReference>
<dbReference type="Gene3D" id="3.40.30.10">
    <property type="entry name" value="Glutaredoxin"/>
    <property type="match status" value="1"/>
</dbReference>
<reference evidence="12" key="1">
    <citation type="journal article" date="2017" name="Appl. Environ. Microbiol.">
        <title>Molecular characterization of an Endozoicomonas-like organism causing infection in king scallop Pecten maximus L.</title>
        <authorList>
            <person name="Cano I."/>
            <person name="van Aerle R."/>
            <person name="Ross S."/>
            <person name="Verner-Jeffreys D.W."/>
            <person name="Paley R.K."/>
            <person name="Rimmer G."/>
            <person name="Ryder D."/>
            <person name="Hooper P."/>
            <person name="Stone D."/>
            <person name="Feist S.W."/>
        </authorList>
    </citation>
    <scope>NUCLEOTIDE SEQUENCE</scope>
</reference>
<evidence type="ECO:0000256" key="8">
    <source>
        <dbReference type="ARBA" id="ARBA00032824"/>
    </source>
</evidence>
<evidence type="ECO:0000259" key="11">
    <source>
        <dbReference type="PROSITE" id="PS51352"/>
    </source>
</evidence>
<dbReference type="GO" id="GO:0045454">
    <property type="term" value="P:cell redox homeostasis"/>
    <property type="evidence" value="ECO:0007669"/>
    <property type="project" value="TreeGrafter"/>
</dbReference>
<comment type="similarity">
    <text evidence="9">Belongs to the peroxiredoxin family. BCP/PrxQ subfamily.</text>
</comment>
<evidence type="ECO:0000256" key="10">
    <source>
        <dbReference type="ARBA" id="ARBA00049091"/>
    </source>
</evidence>
<dbReference type="GO" id="GO:0008379">
    <property type="term" value="F:thioredoxin peroxidase activity"/>
    <property type="evidence" value="ECO:0007669"/>
    <property type="project" value="TreeGrafter"/>
</dbReference>
<keyword evidence="7" id="KW-0676">Redox-active center</keyword>
<comment type="subunit">
    <text evidence="1">Monomer.</text>
</comment>